<evidence type="ECO:0000313" key="2">
    <source>
        <dbReference type="EMBL" id="CAA9348494.1"/>
    </source>
</evidence>
<gene>
    <name evidence="2" type="ORF">AVDCRST_MAG11-3373</name>
</gene>
<reference evidence="2" key="1">
    <citation type="submission" date="2020-02" db="EMBL/GenBank/DDBJ databases">
        <authorList>
            <person name="Meier V. D."/>
        </authorList>
    </citation>
    <scope>NUCLEOTIDE SEQUENCE</scope>
    <source>
        <strain evidence="2">AVDCRST_MAG11</strain>
    </source>
</reference>
<feature type="compositionally biased region" description="Low complexity" evidence="1">
    <location>
        <begin position="56"/>
        <end position="68"/>
    </location>
</feature>
<proteinExistence type="predicted"/>
<dbReference type="EMBL" id="CADCTU010000736">
    <property type="protein sequence ID" value="CAA9348494.1"/>
    <property type="molecule type" value="Genomic_DNA"/>
</dbReference>
<feature type="non-terminal residue" evidence="2">
    <location>
        <position position="92"/>
    </location>
</feature>
<feature type="region of interest" description="Disordered" evidence="1">
    <location>
        <begin position="1"/>
        <end position="92"/>
    </location>
</feature>
<dbReference type="AlphaFoldDB" id="A0A6J4M2M4"/>
<sequence>WAAPAATSSSAPTRRSASPTRGWSAISGASTSSPRVADAVSAPPWCGPASVTSRLGAAGAPSSTPASSRVRSTNASGSSGLTSCPSCSTPGP</sequence>
<name>A0A6J4M2M4_9BACT</name>
<feature type="compositionally biased region" description="Polar residues" evidence="1">
    <location>
        <begin position="69"/>
        <end position="92"/>
    </location>
</feature>
<feature type="non-terminal residue" evidence="2">
    <location>
        <position position="1"/>
    </location>
</feature>
<protein>
    <submittedName>
        <fullName evidence="2">Uncharacterized protein</fullName>
    </submittedName>
</protein>
<feature type="compositionally biased region" description="Low complexity" evidence="1">
    <location>
        <begin position="1"/>
        <end position="21"/>
    </location>
</feature>
<organism evidence="2">
    <name type="scientific">uncultured Gemmatimonadaceae bacterium</name>
    <dbReference type="NCBI Taxonomy" id="246130"/>
    <lineage>
        <taxon>Bacteria</taxon>
        <taxon>Pseudomonadati</taxon>
        <taxon>Gemmatimonadota</taxon>
        <taxon>Gemmatimonadia</taxon>
        <taxon>Gemmatimonadales</taxon>
        <taxon>Gemmatimonadaceae</taxon>
        <taxon>environmental samples</taxon>
    </lineage>
</organism>
<accession>A0A6J4M2M4</accession>
<evidence type="ECO:0000256" key="1">
    <source>
        <dbReference type="SAM" id="MobiDB-lite"/>
    </source>
</evidence>